<feature type="transmembrane region" description="Helical" evidence="1">
    <location>
        <begin position="9"/>
        <end position="30"/>
    </location>
</feature>
<gene>
    <name evidence="2" type="ORF">WMO29_01245</name>
</gene>
<accession>A0ABV1FCX3</accession>
<sequence>MKDNKCKRILALIGVVLLTGMYLMTLVFAFVDPTAGKLWLKASIVCTIFVPIFIYACIMLARYLKK</sequence>
<evidence type="ECO:0000256" key="1">
    <source>
        <dbReference type="SAM" id="Phobius"/>
    </source>
</evidence>
<reference evidence="2 3" key="1">
    <citation type="submission" date="2024-03" db="EMBL/GenBank/DDBJ databases">
        <title>Human intestinal bacterial collection.</title>
        <authorList>
            <person name="Pauvert C."/>
            <person name="Hitch T.C.A."/>
            <person name="Clavel T."/>
        </authorList>
    </citation>
    <scope>NUCLEOTIDE SEQUENCE [LARGE SCALE GENOMIC DNA]</scope>
    <source>
        <strain evidence="2 3">CLA-AA-H132</strain>
    </source>
</reference>
<organism evidence="2 3">
    <name type="scientific">Laedolimicola intestinihominis</name>
    <dbReference type="NCBI Taxonomy" id="3133166"/>
    <lineage>
        <taxon>Bacteria</taxon>
        <taxon>Bacillati</taxon>
        <taxon>Bacillota</taxon>
        <taxon>Clostridia</taxon>
        <taxon>Lachnospirales</taxon>
        <taxon>Lachnospiraceae</taxon>
        <taxon>Laedolimicola</taxon>
    </lineage>
</organism>
<comment type="caution">
    <text evidence="2">The sequence shown here is derived from an EMBL/GenBank/DDBJ whole genome shotgun (WGS) entry which is preliminary data.</text>
</comment>
<evidence type="ECO:0000313" key="2">
    <source>
        <dbReference type="EMBL" id="MEQ2471131.1"/>
    </source>
</evidence>
<dbReference type="Proteomes" id="UP001438008">
    <property type="component" value="Unassembled WGS sequence"/>
</dbReference>
<dbReference type="EMBL" id="JBBMFE010000001">
    <property type="protein sequence ID" value="MEQ2471131.1"/>
    <property type="molecule type" value="Genomic_DNA"/>
</dbReference>
<keyword evidence="1" id="KW-0472">Membrane</keyword>
<keyword evidence="1" id="KW-0812">Transmembrane</keyword>
<feature type="transmembrane region" description="Helical" evidence="1">
    <location>
        <begin position="42"/>
        <end position="64"/>
    </location>
</feature>
<keyword evidence="3" id="KW-1185">Reference proteome</keyword>
<dbReference type="RefSeq" id="WP_349163414.1">
    <property type="nucleotide sequence ID" value="NZ_JBBMFE010000001.1"/>
</dbReference>
<protein>
    <submittedName>
        <fullName evidence="2">Uncharacterized protein</fullName>
    </submittedName>
</protein>
<name>A0ABV1FCX3_9FIRM</name>
<evidence type="ECO:0000313" key="3">
    <source>
        <dbReference type="Proteomes" id="UP001438008"/>
    </source>
</evidence>
<proteinExistence type="predicted"/>
<keyword evidence="1" id="KW-1133">Transmembrane helix</keyword>